<dbReference type="EMBL" id="JTJQ01000017">
    <property type="protein sequence ID" value="OBX01103.1"/>
    <property type="molecule type" value="Genomic_DNA"/>
</dbReference>
<protein>
    <recommendedName>
        <fullName evidence="8">Rod shape-determining protein MreD</fullName>
    </recommendedName>
</protein>
<dbReference type="GO" id="GO:0008360">
    <property type="term" value="P:regulation of cell shape"/>
    <property type="evidence" value="ECO:0007669"/>
    <property type="project" value="UniProtKB-UniRule"/>
</dbReference>
<dbReference type="Proteomes" id="UP000030539">
    <property type="component" value="Unassembled WGS sequence"/>
</dbReference>
<comment type="subcellular location">
    <subcellularLocation>
        <location evidence="8">Cell inner membrane</location>
    </subcellularLocation>
    <subcellularLocation>
        <location evidence="1">Cell membrane</location>
        <topology evidence="1">Multi-pass membrane protein</topology>
    </subcellularLocation>
</comment>
<name>A0A0A2Y0B4_9PAST</name>
<dbReference type="PATRIC" id="fig|155515.6.peg.1230"/>
<dbReference type="NCBIfam" id="TIGR03426">
    <property type="entry name" value="shape_MreD"/>
    <property type="match status" value="1"/>
</dbReference>
<evidence type="ECO:0000256" key="2">
    <source>
        <dbReference type="ARBA" id="ARBA00007776"/>
    </source>
</evidence>
<dbReference type="PIRSF" id="PIRSF018472">
    <property type="entry name" value="MreD_proteobac"/>
    <property type="match status" value="1"/>
</dbReference>
<dbReference type="RefSeq" id="WP_013745226.1">
    <property type="nucleotide sequence ID" value="NZ_JPXX01000026.1"/>
</dbReference>
<evidence type="ECO:0000256" key="4">
    <source>
        <dbReference type="ARBA" id="ARBA00022692"/>
    </source>
</evidence>
<keyword evidence="8" id="KW-0997">Cell inner membrane</keyword>
<keyword evidence="3 8" id="KW-1003">Cell membrane</keyword>
<keyword evidence="6 9" id="KW-1133">Transmembrane helix</keyword>
<feature type="transmembrane region" description="Helical" evidence="9">
    <location>
        <begin position="135"/>
        <end position="155"/>
    </location>
</feature>
<evidence type="ECO:0000313" key="10">
    <source>
        <dbReference type="EMBL" id="KGQ36562.1"/>
    </source>
</evidence>
<evidence type="ECO:0000256" key="6">
    <source>
        <dbReference type="ARBA" id="ARBA00022989"/>
    </source>
</evidence>
<dbReference type="AlphaFoldDB" id="A0A0A2Y0B4"/>
<feature type="transmembrane region" description="Helical" evidence="9">
    <location>
        <begin position="68"/>
        <end position="94"/>
    </location>
</feature>
<dbReference type="Pfam" id="PF04093">
    <property type="entry name" value="MreD"/>
    <property type="match status" value="1"/>
</dbReference>
<comment type="similarity">
    <text evidence="2 8">Belongs to the MreD family.</text>
</comment>
<evidence type="ECO:0000256" key="1">
    <source>
        <dbReference type="ARBA" id="ARBA00004651"/>
    </source>
</evidence>
<feature type="transmembrane region" description="Helical" evidence="9">
    <location>
        <begin position="37"/>
        <end position="62"/>
    </location>
</feature>
<reference evidence="10 12" key="1">
    <citation type="submission" date="2014-08" db="EMBL/GenBank/DDBJ databases">
        <title>Chaperone-usher fimbriae in a diverse selection of Gallibacterium genomes.</title>
        <authorList>
            <person name="Kudirkiene E."/>
            <person name="Bager R.J."/>
            <person name="Johnson T.J."/>
            <person name="Bojesen A.M."/>
        </authorList>
    </citation>
    <scope>NUCLEOTIDE SEQUENCE [LARGE SCALE GENOMIC DNA]</scope>
    <source>
        <strain evidence="10 12">CCM5974</strain>
    </source>
</reference>
<organism evidence="10 12">
    <name type="scientific">Gallibacterium genomosp. 1</name>
    <dbReference type="NCBI Taxonomy" id="155515"/>
    <lineage>
        <taxon>Bacteria</taxon>
        <taxon>Pseudomonadati</taxon>
        <taxon>Pseudomonadota</taxon>
        <taxon>Gammaproteobacteria</taxon>
        <taxon>Pasteurellales</taxon>
        <taxon>Pasteurellaceae</taxon>
        <taxon>Gallibacterium</taxon>
    </lineage>
</organism>
<keyword evidence="7 8" id="KW-0472">Membrane</keyword>
<proteinExistence type="inferred from homology"/>
<evidence type="ECO:0000256" key="9">
    <source>
        <dbReference type="SAM" id="Phobius"/>
    </source>
</evidence>
<dbReference type="PANTHER" id="PTHR37484">
    <property type="entry name" value="ROD SHAPE-DETERMINING PROTEIN MRED"/>
    <property type="match status" value="1"/>
</dbReference>
<keyword evidence="5 8" id="KW-0133">Cell shape</keyword>
<evidence type="ECO:0000256" key="3">
    <source>
        <dbReference type="ARBA" id="ARBA00022475"/>
    </source>
</evidence>
<evidence type="ECO:0000313" key="11">
    <source>
        <dbReference type="EMBL" id="OBX01103.1"/>
    </source>
</evidence>
<dbReference type="GeneID" id="77263382"/>
<dbReference type="EMBL" id="JPXX01000026">
    <property type="protein sequence ID" value="KGQ36562.1"/>
    <property type="molecule type" value="Genomic_DNA"/>
</dbReference>
<dbReference type="PANTHER" id="PTHR37484:SF1">
    <property type="entry name" value="ROD SHAPE-DETERMINING PROTEIN MRED"/>
    <property type="match status" value="1"/>
</dbReference>
<evidence type="ECO:0000256" key="8">
    <source>
        <dbReference type="PIRNR" id="PIRNR018472"/>
    </source>
</evidence>
<evidence type="ECO:0000313" key="13">
    <source>
        <dbReference type="Proteomes" id="UP000092594"/>
    </source>
</evidence>
<feature type="transmembrane region" description="Helical" evidence="9">
    <location>
        <begin position="6"/>
        <end position="25"/>
    </location>
</feature>
<evidence type="ECO:0000256" key="7">
    <source>
        <dbReference type="ARBA" id="ARBA00023136"/>
    </source>
</evidence>
<evidence type="ECO:0000313" key="12">
    <source>
        <dbReference type="Proteomes" id="UP000030539"/>
    </source>
</evidence>
<comment type="function">
    <text evidence="8">Involved in formation of the rod shape of the cell. May also contribute to regulation of formation of penicillin-binding proteins.</text>
</comment>
<gene>
    <name evidence="10" type="ORF">JP36_09670</name>
    <name evidence="11" type="ORF">QV05_05985</name>
</gene>
<dbReference type="GO" id="GO:0005886">
    <property type="term" value="C:plasma membrane"/>
    <property type="evidence" value="ECO:0007669"/>
    <property type="project" value="UniProtKB-SubCell"/>
</dbReference>
<dbReference type="Proteomes" id="UP000092594">
    <property type="component" value="Unassembled WGS sequence"/>
</dbReference>
<keyword evidence="13" id="KW-1185">Reference proteome</keyword>
<evidence type="ECO:0000256" key="5">
    <source>
        <dbReference type="ARBA" id="ARBA00022960"/>
    </source>
</evidence>
<dbReference type="STRING" id="155515.JP36_09670"/>
<comment type="caution">
    <text evidence="10">The sequence shown here is derived from an EMBL/GenBank/DDBJ whole genome shotgun (WGS) entry which is preliminary data.</text>
</comment>
<accession>A0A0A2Y0B4</accession>
<sequence>MKANVLFQWLMIALTFVIAFVLEIMPWPAEFRGYRPAWVVLVLLYWVMAIPNRVNIGIAFLVGLVWDLILGSILGIHTLILSIFAYLIAVNSMILRNLSLWQQSLLVILFVFLIRCSIFLLALFLHSAVFDSQEFIGAVLSGVLWPWLFLILRGLRRKLALR</sequence>
<dbReference type="InterPro" id="IPR007227">
    <property type="entry name" value="Cell_shape_determining_MreD"/>
</dbReference>
<feature type="transmembrane region" description="Helical" evidence="9">
    <location>
        <begin position="106"/>
        <end position="129"/>
    </location>
</feature>
<reference evidence="11 13" key="2">
    <citation type="submission" date="2014-11" db="EMBL/GenBank/DDBJ databases">
        <title>Pan-genome of Gallibacterium spp.</title>
        <authorList>
            <person name="Kudirkiene E."/>
            <person name="Bojesen A.M."/>
        </authorList>
    </citation>
    <scope>NUCLEOTIDE SEQUENCE [LARGE SCALE GENOMIC DNA]</scope>
    <source>
        <strain evidence="11 13">Gerl. 2740/89</strain>
    </source>
</reference>
<dbReference type="eggNOG" id="COG2891">
    <property type="taxonomic scope" value="Bacteria"/>
</dbReference>
<dbReference type="InterPro" id="IPR026034">
    <property type="entry name" value="MreD_proteobac"/>
</dbReference>
<keyword evidence="4 9" id="KW-0812">Transmembrane</keyword>